<dbReference type="Pfam" id="PF14310">
    <property type="entry name" value="Fn3-like"/>
    <property type="match status" value="1"/>
</dbReference>
<dbReference type="InterPro" id="IPR050288">
    <property type="entry name" value="Cellulose_deg_GH3"/>
</dbReference>
<dbReference type="PROSITE" id="PS00775">
    <property type="entry name" value="GLYCOSYL_HYDROL_F3"/>
    <property type="match status" value="1"/>
</dbReference>
<evidence type="ECO:0000256" key="4">
    <source>
        <dbReference type="ARBA" id="ARBA00004987"/>
    </source>
</evidence>
<evidence type="ECO:0000256" key="11">
    <source>
        <dbReference type="ARBA" id="ARBA00023277"/>
    </source>
</evidence>
<keyword evidence="11 14" id="KW-0119">Carbohydrate metabolism</keyword>
<dbReference type="PRINTS" id="PR00133">
    <property type="entry name" value="GLHYDRLASE3"/>
</dbReference>
<evidence type="ECO:0000256" key="14">
    <source>
        <dbReference type="RuleBase" id="RU361161"/>
    </source>
</evidence>
<organism evidence="17 18">
    <name type="scientific">Diplodia seriata</name>
    <dbReference type="NCBI Taxonomy" id="420778"/>
    <lineage>
        <taxon>Eukaryota</taxon>
        <taxon>Fungi</taxon>
        <taxon>Dikarya</taxon>
        <taxon>Ascomycota</taxon>
        <taxon>Pezizomycotina</taxon>
        <taxon>Dothideomycetes</taxon>
        <taxon>Dothideomycetes incertae sedis</taxon>
        <taxon>Botryosphaeriales</taxon>
        <taxon>Botryosphaeriaceae</taxon>
        <taxon>Diplodia</taxon>
    </lineage>
</organism>
<dbReference type="InterPro" id="IPR037524">
    <property type="entry name" value="PA14/GLEYA"/>
</dbReference>
<dbReference type="InterPro" id="IPR036881">
    <property type="entry name" value="Glyco_hydro_3_C_sf"/>
</dbReference>
<keyword evidence="10" id="KW-0325">Glycoprotein</keyword>
<dbReference type="GO" id="GO:0005739">
    <property type="term" value="C:mitochondrion"/>
    <property type="evidence" value="ECO:0007669"/>
    <property type="project" value="UniProtKB-SubCell"/>
</dbReference>
<comment type="catalytic activity">
    <reaction evidence="1 14">
        <text>Hydrolysis of terminal, non-reducing beta-D-glucosyl residues with release of beta-D-glucose.</text>
        <dbReference type="EC" id="3.2.1.21"/>
    </reaction>
</comment>
<comment type="caution">
    <text evidence="17">The sequence shown here is derived from an EMBL/GenBank/DDBJ whole genome shotgun (WGS) entry which is preliminary data.</text>
</comment>
<dbReference type="InterPro" id="IPR002772">
    <property type="entry name" value="Glyco_hydro_3_C"/>
</dbReference>
<dbReference type="Gene3D" id="2.60.40.10">
    <property type="entry name" value="Immunoglobulins"/>
    <property type="match status" value="1"/>
</dbReference>
<keyword evidence="13 14" id="KW-0624">Polysaccharide degradation</keyword>
<dbReference type="Gene3D" id="2.60.120.260">
    <property type="entry name" value="Galactose-binding domain-like"/>
    <property type="match status" value="1"/>
</dbReference>
<dbReference type="FunFam" id="3.20.20.300:FF:000006">
    <property type="entry name" value="Beta-glucosidase H"/>
    <property type="match status" value="1"/>
</dbReference>
<dbReference type="InterPro" id="IPR001764">
    <property type="entry name" value="Glyco_hydro_3_N"/>
</dbReference>
<sequence length="1345" mass="146394">MHEIVTLQFGQQANYLGTHFWNAQESYFTYDDPEKGNAAAAEPSPVDHDVHFRPGIGADGSDTFMPRAVIYDLKGAFGSLRKINALYEVEDDGNAALWPGATITHRAPAIPPSAYQQALDTGLQPPALTKETVRYWSDYSRVYYHPKGLVQLHEYELQSQLMPFEGWAVGDELFDGLDKEHDLPDRDLRPFIEECDQLQGLQVLSSVDDAWGGFSSRYVERLRDDFGKLPIWVWGLEEEEKKARDQLLRQLANQSLSLHALAATASAYIPLAAGPKAPRPRYINDLDPSSRWHTAALQAALLETATLPSRLRGERMTPLAQMEAVFDNGGNRRVVEARMSVGEAGGLKEALDERVRAKEEGGGEQTKKAKSFAHEDEEEEEGEEWDVDLSRLGPEEQIVQMMQRGRRGGGGGGRKKTRLFGRAEALRGAWQGEGEVEALNQRARDRFAGAPMVQRYTSPLLFPAGLDSYPRIFAFEKHKANDNLAVRTALSTSSATSGRLRAMGMLVGRLVGVDMREELSNGLKSLADEYEEGWDSGLDGEDNIEDALSKLDLNEKVELLSGIDFWHTKPIPRLSIPSIRTSDGPNGVRGTRFFNGVPAACFPCGTALAATWDTPLIHAGGALMGREAIAKGAHVILGPTTNMQRSPLGGRGFESFSEDPYLAGAMSAATVNGIQSTGVAATIKHFVCNDQEHERQAVDSIVTKRALREIYLAPFQIAQRDAKPAAYMTAYNRVNGVHMSDNKEILQGILRDEWGFDGLVMSDWFGTYTSADSVNAGLDLEMPGPPRVRGKQTLIDHSVRKIADQTIDARVRNVLRLVNAVDPLGIPEDAPETTIDTPETAAALRRVGAASIVLMKNDNDILPFRKDRSLAVIGPNAKMAAYAGGGSANLRPYHAVTPFDGIRAQKEDVRYALGAVGYRSLPVLSPHLTRANDGKAGLTAKFFTQPPTHAGRSPVDEVAVEASDILLSDYKNPAITGDTFWMDLEGSLEPEADGEHVFGVAVCGTAKLFVGGELVVDNTENQRQGDTFFGSGTVEETGTMRLERGRKYDVLLQFGSSATSNMKTPGATVMAGGGVRVGGTRVTEPQDEIDKAVRLAKEVEQVVVVAGLNGDWESEGYDRRHMSLPGHTDRLIAAVAAANPHVAVVVQSGTPVAMPWLASVPALLHAWYGGNETGHAIADVVFGSVTPSAKLPLSFPLRNEDNPAFLNFRSDAGRALYGEDVYVGYRFYEKAGREVAFPFGHGLSYASFTFVDAAVADDGETVAVEIAVRNNSCENRAGAQVVQVYVAPPPDCAVARPVKELKGFAKTRVLGPGEEQTVRVELRKKYAAAFWDEGRDACGQFQDLG</sequence>
<dbReference type="Pfam" id="PF00933">
    <property type="entry name" value="Glyco_hydro_3"/>
    <property type="match status" value="1"/>
</dbReference>
<evidence type="ECO:0000313" key="18">
    <source>
        <dbReference type="Proteomes" id="UP000034182"/>
    </source>
</evidence>
<dbReference type="SUPFAM" id="SSF52490">
    <property type="entry name" value="Tubulin nucleotide-binding domain-like"/>
    <property type="match status" value="1"/>
</dbReference>
<dbReference type="EMBL" id="LAQI01000120">
    <property type="protein sequence ID" value="KKY18841.1"/>
    <property type="molecule type" value="Genomic_DNA"/>
</dbReference>
<dbReference type="SMART" id="SM00758">
    <property type="entry name" value="PA14"/>
    <property type="match status" value="1"/>
</dbReference>
<proteinExistence type="inferred from homology"/>
<dbReference type="EC" id="3.2.1.21" evidence="14"/>
<dbReference type="SUPFAM" id="SSF52279">
    <property type="entry name" value="Beta-D-glucan exohydrolase, C-terminal domain"/>
    <property type="match status" value="1"/>
</dbReference>
<evidence type="ECO:0000256" key="12">
    <source>
        <dbReference type="ARBA" id="ARBA00023295"/>
    </source>
</evidence>
<dbReference type="InterPro" id="IPR036962">
    <property type="entry name" value="Glyco_hydro_3_N_sf"/>
</dbReference>
<keyword evidence="12 14" id="KW-0326">Glycosidase</keyword>
<dbReference type="InterPro" id="IPR011658">
    <property type="entry name" value="PA14_dom"/>
</dbReference>
<dbReference type="Pfam" id="PF14881">
    <property type="entry name" value="Tubulin_3"/>
    <property type="match status" value="1"/>
</dbReference>
<name>A0A0G2E930_9PEZI</name>
<comment type="function">
    <text evidence="2">Involved in the partitioning of the mitochondrial organelle and mitochondrial DNA (mtDNA) inheritance.</text>
</comment>
<gene>
    <name evidence="17" type="ORF">UCDDS831_g05781</name>
</gene>
<dbReference type="SUPFAM" id="SSF51445">
    <property type="entry name" value="(Trans)glycosidases"/>
    <property type="match status" value="1"/>
</dbReference>
<dbReference type="PROSITE" id="PS51820">
    <property type="entry name" value="PA14"/>
    <property type="match status" value="1"/>
</dbReference>
<dbReference type="Pfam" id="PF07691">
    <property type="entry name" value="PA14"/>
    <property type="match status" value="1"/>
</dbReference>
<evidence type="ECO:0000256" key="7">
    <source>
        <dbReference type="ARBA" id="ARBA00022801"/>
    </source>
</evidence>
<evidence type="ECO:0000256" key="6">
    <source>
        <dbReference type="ARBA" id="ARBA00008507"/>
    </source>
</evidence>
<dbReference type="GO" id="GO:0030245">
    <property type="term" value="P:cellulose catabolic process"/>
    <property type="evidence" value="ECO:0007669"/>
    <property type="project" value="UniProtKB-UniPathway"/>
</dbReference>
<dbReference type="CDD" id="cd06060">
    <property type="entry name" value="misato"/>
    <property type="match status" value="1"/>
</dbReference>
<dbReference type="InterPro" id="IPR019605">
    <property type="entry name" value="Misato_II_tubulin-like"/>
</dbReference>
<dbReference type="Gene3D" id="3.40.50.1440">
    <property type="entry name" value="Tubulin/FtsZ, GTPase domain"/>
    <property type="match status" value="1"/>
</dbReference>
<dbReference type="SMART" id="SM01217">
    <property type="entry name" value="Fn3_like"/>
    <property type="match status" value="1"/>
</dbReference>
<reference evidence="17 18" key="1">
    <citation type="submission" date="2015-03" db="EMBL/GenBank/DDBJ databases">
        <authorList>
            <person name="Morales-Cruz A."/>
            <person name="Amrine K.C."/>
            <person name="Cantu D."/>
        </authorList>
    </citation>
    <scope>NUCLEOTIDE SEQUENCE [LARGE SCALE GENOMIC DNA]</scope>
    <source>
        <strain evidence="17">DS831</strain>
    </source>
</reference>
<dbReference type="InterPro" id="IPR017853">
    <property type="entry name" value="GH"/>
</dbReference>
<evidence type="ECO:0000256" key="13">
    <source>
        <dbReference type="ARBA" id="ARBA00023326"/>
    </source>
</evidence>
<feature type="compositionally biased region" description="Basic and acidic residues" evidence="15">
    <location>
        <begin position="356"/>
        <end position="367"/>
    </location>
</feature>
<comment type="pathway">
    <text evidence="4 14">Glycan metabolism; cellulose degradation.</text>
</comment>
<dbReference type="Gene3D" id="3.40.50.1700">
    <property type="entry name" value="Glycoside hydrolase family 3 C-terminal domain"/>
    <property type="match status" value="1"/>
</dbReference>
<dbReference type="InterPro" id="IPR019800">
    <property type="entry name" value="Glyco_hydro_3_AS"/>
</dbReference>
<evidence type="ECO:0000256" key="2">
    <source>
        <dbReference type="ARBA" id="ARBA00003757"/>
    </source>
</evidence>
<evidence type="ECO:0000313" key="17">
    <source>
        <dbReference type="EMBL" id="KKY18841.1"/>
    </source>
</evidence>
<dbReference type="PANTHER" id="PTHR42715">
    <property type="entry name" value="BETA-GLUCOSIDASE"/>
    <property type="match status" value="1"/>
</dbReference>
<dbReference type="Pfam" id="PF10644">
    <property type="entry name" value="Misat_Tub_SegII"/>
    <property type="match status" value="1"/>
</dbReference>
<protein>
    <recommendedName>
        <fullName evidence="14">beta-glucosidase</fullName>
        <ecNumber evidence="14">3.2.1.21</ecNumber>
    </recommendedName>
</protein>
<dbReference type="Pfam" id="PF01915">
    <property type="entry name" value="Glyco_hydro_3_C"/>
    <property type="match status" value="1"/>
</dbReference>
<evidence type="ECO:0000256" key="3">
    <source>
        <dbReference type="ARBA" id="ARBA00004173"/>
    </source>
</evidence>
<reference evidence="17 18" key="2">
    <citation type="submission" date="2015-05" db="EMBL/GenBank/DDBJ databases">
        <title>Distinctive expansion of gene families associated with plant cell wall degradation and secondary metabolism in the genomes of grapevine trunk pathogens.</title>
        <authorList>
            <person name="Lawrence D.P."/>
            <person name="Travadon R."/>
            <person name="Rolshausen P.E."/>
            <person name="Baumgartner K."/>
        </authorList>
    </citation>
    <scope>NUCLEOTIDE SEQUENCE [LARGE SCALE GENOMIC DNA]</scope>
    <source>
        <strain evidence="17">DS831</strain>
    </source>
</reference>
<dbReference type="Gene3D" id="3.20.20.300">
    <property type="entry name" value="Glycoside hydrolase, family 3, N-terminal domain"/>
    <property type="match status" value="1"/>
</dbReference>
<accession>A0A0G2E930</accession>
<dbReference type="InterPro" id="IPR013783">
    <property type="entry name" value="Ig-like_fold"/>
</dbReference>
<dbReference type="UniPathway" id="UPA00696"/>
<comment type="similarity">
    <text evidence="5 14">Belongs to the glycosyl hydrolase 3 family.</text>
</comment>
<dbReference type="InterPro" id="IPR029209">
    <property type="entry name" value="DML1/Misato_tubulin"/>
</dbReference>
<dbReference type="Proteomes" id="UP000034182">
    <property type="component" value="Unassembled WGS sequence"/>
</dbReference>
<evidence type="ECO:0000256" key="1">
    <source>
        <dbReference type="ARBA" id="ARBA00000448"/>
    </source>
</evidence>
<evidence type="ECO:0000259" key="16">
    <source>
        <dbReference type="PROSITE" id="PS51820"/>
    </source>
</evidence>
<evidence type="ECO:0000256" key="15">
    <source>
        <dbReference type="SAM" id="MobiDB-lite"/>
    </source>
</evidence>
<keyword evidence="8" id="KW-0136">Cellulose degradation</keyword>
<comment type="subcellular location">
    <subcellularLocation>
        <location evidence="3">Mitochondrion</location>
    </subcellularLocation>
</comment>
<keyword evidence="9" id="KW-0496">Mitochondrion</keyword>
<evidence type="ECO:0000256" key="8">
    <source>
        <dbReference type="ARBA" id="ARBA00023001"/>
    </source>
</evidence>
<dbReference type="GO" id="GO:0008422">
    <property type="term" value="F:beta-glucosidase activity"/>
    <property type="evidence" value="ECO:0007669"/>
    <property type="project" value="UniProtKB-EC"/>
</dbReference>
<feature type="region of interest" description="Disordered" evidence="15">
    <location>
        <begin position="356"/>
        <end position="386"/>
    </location>
</feature>
<evidence type="ECO:0000256" key="5">
    <source>
        <dbReference type="ARBA" id="ARBA00005336"/>
    </source>
</evidence>
<feature type="domain" description="PA14" evidence="16">
    <location>
        <begin position="933"/>
        <end position="1093"/>
    </location>
</feature>
<keyword evidence="7 14" id="KW-0378">Hydrolase</keyword>
<evidence type="ECO:0000256" key="10">
    <source>
        <dbReference type="ARBA" id="ARBA00023180"/>
    </source>
</evidence>
<evidence type="ECO:0000256" key="9">
    <source>
        <dbReference type="ARBA" id="ARBA00023128"/>
    </source>
</evidence>
<dbReference type="PANTHER" id="PTHR42715:SF27">
    <property type="entry name" value="BETA-GLUCOSIDASE-RELATED"/>
    <property type="match status" value="1"/>
</dbReference>
<comment type="similarity">
    <text evidence="6">Belongs to the misato family.</text>
</comment>
<feature type="compositionally biased region" description="Acidic residues" evidence="15">
    <location>
        <begin position="375"/>
        <end position="386"/>
    </location>
</feature>
<dbReference type="InterPro" id="IPR036525">
    <property type="entry name" value="Tubulin/FtsZ_GTPase_sf"/>
</dbReference>
<dbReference type="InterPro" id="IPR026891">
    <property type="entry name" value="Fn3-like"/>
</dbReference>